<dbReference type="GO" id="GO:0004739">
    <property type="term" value="F:pyruvate dehydrogenase (acetyl-transferring) activity"/>
    <property type="evidence" value="ECO:0007669"/>
    <property type="project" value="TreeGrafter"/>
</dbReference>
<reference evidence="5" key="1">
    <citation type="submission" date="2023-02" db="EMBL/GenBank/DDBJ databases">
        <title>Gut commensal Christensenella minuta modulates host metabolism via a new class of secondary bile acids.</title>
        <authorList>
            <person name="Liu C."/>
        </authorList>
    </citation>
    <scope>NUCLEOTIDE SEQUENCE</scope>
    <source>
        <strain evidence="5">CA70</strain>
    </source>
</reference>
<keyword evidence="3" id="KW-0786">Thiamine pyrophosphate</keyword>
<dbReference type="AlphaFoldDB" id="A0AAU8AC07"/>
<dbReference type="PANTHER" id="PTHR11516:SF60">
    <property type="entry name" value="PYRUVATE DEHYDROGENASE E1 COMPONENT SUBUNIT ALPHA"/>
    <property type="match status" value="1"/>
</dbReference>
<dbReference type="EMBL" id="CP117826">
    <property type="protein sequence ID" value="XCC63367.1"/>
    <property type="molecule type" value="Genomic_DNA"/>
</dbReference>
<dbReference type="SUPFAM" id="SSF52518">
    <property type="entry name" value="Thiamin diphosphate-binding fold (THDP-binding)"/>
    <property type="match status" value="1"/>
</dbReference>
<feature type="domain" description="Dehydrogenase E1 component" evidence="4">
    <location>
        <begin position="14"/>
        <end position="307"/>
    </location>
</feature>
<dbReference type="InterPro" id="IPR001017">
    <property type="entry name" value="DH_E1"/>
</dbReference>
<protein>
    <submittedName>
        <fullName evidence="5">Thiamine pyrophosphate-dependent dehydrogenase E1 component subunit alpha</fullName>
    </submittedName>
</protein>
<evidence type="ECO:0000256" key="2">
    <source>
        <dbReference type="ARBA" id="ARBA00023002"/>
    </source>
</evidence>
<dbReference type="InterPro" id="IPR029061">
    <property type="entry name" value="THDP-binding"/>
</dbReference>
<sequence length="326" mass="35650">MEQLSREQMHDILYKMCVARAFEERVLDMFSQGKIHGTTHLSIGEEASAVGAISVLRPDDIIMSGHRGHSHMVAKGADVNLMMAELLGKKAGYCKGLGGSMHIVDLSKNNYGANGVIGPAIPIATGVALGLAKENKGKVILNFFGDGTSNTGNFYEAVNMAALWKLPIVYICENNLYGMSTPIEKTCSVPNIADRAAAFGIPGEIVDGNDILAVREACAKAIERARSGNGPTLIEHKTYRWLGHSKSDKRVYRTKEEEAAWKAKCPIKRFKAYMLKNGFTQAELDDISAKAEQVNDDAVAFAESCEEIMTPEEAKELVFVKEEYLK</sequence>
<comment type="cofactor">
    <cofactor evidence="1">
        <name>thiamine diphosphate</name>
        <dbReference type="ChEBI" id="CHEBI:58937"/>
    </cofactor>
</comment>
<evidence type="ECO:0000256" key="1">
    <source>
        <dbReference type="ARBA" id="ARBA00001964"/>
    </source>
</evidence>
<dbReference type="CDD" id="cd02000">
    <property type="entry name" value="TPP_E1_PDC_ADC_BCADC"/>
    <property type="match status" value="1"/>
</dbReference>
<dbReference type="InterPro" id="IPR050642">
    <property type="entry name" value="PDH_E1_Alpha_Subunit"/>
</dbReference>
<name>A0AAU8AC07_9FIRM</name>
<evidence type="ECO:0000313" key="5">
    <source>
        <dbReference type="EMBL" id="XCC63367.1"/>
    </source>
</evidence>
<gene>
    <name evidence="5" type="ORF">PUP29_05490</name>
</gene>
<proteinExistence type="predicted"/>
<evidence type="ECO:0000256" key="3">
    <source>
        <dbReference type="ARBA" id="ARBA00023052"/>
    </source>
</evidence>
<dbReference type="PANTHER" id="PTHR11516">
    <property type="entry name" value="PYRUVATE DEHYDROGENASE E1 COMPONENT, ALPHA SUBUNIT BACTERIAL AND ORGANELLAR"/>
    <property type="match status" value="1"/>
</dbReference>
<keyword evidence="2" id="KW-0560">Oxidoreductase</keyword>
<dbReference type="Pfam" id="PF00676">
    <property type="entry name" value="E1_dh"/>
    <property type="match status" value="1"/>
</dbReference>
<dbReference type="RefSeq" id="WP_079546764.1">
    <property type="nucleotide sequence ID" value="NZ_CP117826.1"/>
</dbReference>
<accession>A0AAU8AC07</accession>
<organism evidence="5">
    <name type="scientific">Christensenella massiliensis</name>
    <dbReference type="NCBI Taxonomy" id="1805714"/>
    <lineage>
        <taxon>Bacteria</taxon>
        <taxon>Bacillati</taxon>
        <taxon>Bacillota</taxon>
        <taxon>Clostridia</taxon>
        <taxon>Christensenellales</taxon>
        <taxon>Christensenellaceae</taxon>
        <taxon>Christensenella</taxon>
    </lineage>
</organism>
<dbReference type="Gene3D" id="3.40.50.970">
    <property type="match status" value="1"/>
</dbReference>
<evidence type="ECO:0000259" key="4">
    <source>
        <dbReference type="Pfam" id="PF00676"/>
    </source>
</evidence>
<dbReference type="GO" id="GO:0006086">
    <property type="term" value="P:pyruvate decarboxylation to acetyl-CoA"/>
    <property type="evidence" value="ECO:0007669"/>
    <property type="project" value="TreeGrafter"/>
</dbReference>